<keyword evidence="3" id="KW-1185">Reference proteome</keyword>
<feature type="region of interest" description="Disordered" evidence="1">
    <location>
        <begin position="39"/>
        <end position="93"/>
    </location>
</feature>
<sequence length="109" mass="11965">MTKKIAYNLEFTSHDIERIAKSSIAEVAAKQLVTERTGLIRERNRSKTPATGSFTHKSHGTRVTIAKGARDTKSSTSLGSVKSQMKSSMSFSSQQAIDVFNQAFKKARA</sequence>
<comment type="caution">
    <text evidence="2">The sequence shown here is derived from an EMBL/GenBank/DDBJ whole genome shotgun (WGS) entry which is preliminary data.</text>
</comment>
<evidence type="ECO:0000256" key="1">
    <source>
        <dbReference type="SAM" id="MobiDB-lite"/>
    </source>
</evidence>
<name>A0ABT6EKH0_9ENTR</name>
<evidence type="ECO:0000313" key="2">
    <source>
        <dbReference type="EMBL" id="MDG1644853.1"/>
    </source>
</evidence>
<organism evidence="2 3">
    <name type="scientific">Klebsiella huaxiensis</name>
    <dbReference type="NCBI Taxonomy" id="2153354"/>
    <lineage>
        <taxon>Bacteria</taxon>
        <taxon>Pseudomonadati</taxon>
        <taxon>Pseudomonadota</taxon>
        <taxon>Gammaproteobacteria</taxon>
        <taxon>Enterobacterales</taxon>
        <taxon>Enterobacteriaceae</taxon>
        <taxon>Klebsiella/Raoultella group</taxon>
        <taxon>Klebsiella</taxon>
    </lineage>
</organism>
<reference evidence="2" key="1">
    <citation type="submission" date="2023-03" db="EMBL/GenBank/DDBJ databases">
        <title>identification of new KPC variant in Klebsiella huaxiensis from the Hospital Sewage Samples in China.</title>
        <authorList>
            <person name="Wu Y."/>
        </authorList>
    </citation>
    <scope>NUCLEOTIDE SEQUENCE</scope>
    <source>
        <strain evidence="2">ZR-9</strain>
    </source>
</reference>
<evidence type="ECO:0000313" key="3">
    <source>
        <dbReference type="Proteomes" id="UP001075001"/>
    </source>
</evidence>
<protein>
    <submittedName>
        <fullName evidence="2">Uncharacterized protein</fullName>
    </submittedName>
</protein>
<dbReference type="Proteomes" id="UP001075001">
    <property type="component" value="Unassembled WGS sequence"/>
</dbReference>
<proteinExistence type="predicted"/>
<feature type="compositionally biased region" description="Low complexity" evidence="1">
    <location>
        <begin position="80"/>
        <end position="93"/>
    </location>
</feature>
<gene>
    <name evidence="2" type="ORF">OXR69_023725</name>
</gene>
<accession>A0ABT6EKH0</accession>
<dbReference type="RefSeq" id="WP_142512551.1">
    <property type="nucleotide sequence ID" value="NZ_CABGGW010000005.1"/>
</dbReference>
<dbReference type="EMBL" id="JAPQEX020000001">
    <property type="protein sequence ID" value="MDG1644853.1"/>
    <property type="molecule type" value="Genomic_DNA"/>
</dbReference>